<reference evidence="1" key="1">
    <citation type="submission" date="2014-03" db="EMBL/GenBank/DDBJ databases">
        <authorList>
            <person name="Genoscope - CEA"/>
        </authorList>
    </citation>
    <scope>NUCLEOTIDE SEQUENCE [LARGE SCALE GENOMIC DNA]</scope>
    <source>
        <strain evidence="1">CF27</strain>
    </source>
</reference>
<dbReference type="Proteomes" id="UP000193925">
    <property type="component" value="Chromosome AFERRI"/>
</dbReference>
<name>A0A060UXV9_9PROT</name>
<dbReference type="EMBL" id="CCCS020000052">
    <property type="protein sequence ID" value="CDQ11528.1"/>
    <property type="molecule type" value="Genomic_DNA"/>
</dbReference>
<accession>A0A060UXV9</accession>
<dbReference type="AlphaFoldDB" id="A0A060UXV9"/>
<organism evidence="1">
    <name type="scientific">Acidithiobacillus ferrivorans</name>
    <dbReference type="NCBI Taxonomy" id="160808"/>
    <lineage>
        <taxon>Bacteria</taxon>
        <taxon>Pseudomonadati</taxon>
        <taxon>Pseudomonadota</taxon>
        <taxon>Acidithiobacillia</taxon>
        <taxon>Acidithiobacillales</taxon>
        <taxon>Acidithiobacillaceae</taxon>
        <taxon>Acidithiobacillus</taxon>
    </lineage>
</organism>
<reference evidence="1" key="2">
    <citation type="submission" date="2014-07" db="EMBL/GenBank/DDBJ databases">
        <title>Initial genome analysis of the psychrotolerant acidophile Acidithiobacillus ferrivorans CF27: insights into iron and sulfur oxidation pathways and into biofilm formation.</title>
        <authorList>
            <person name="Talla E."/>
            <person name="Hedrich S."/>
            <person name="Mangenot S."/>
            <person name="Ji B."/>
            <person name="Johnson D.B."/>
            <person name="Barbe V."/>
            <person name="Bonnefoy V."/>
        </authorList>
    </citation>
    <scope>NUCLEOTIDE SEQUENCE [LARGE SCALE GENOMIC DNA]</scope>
    <source>
        <strain evidence="1">CF27</strain>
    </source>
</reference>
<sequence>MSPRSCHYRPPLGILLRDQIDPGLFVFTHRLVYPERLRASRPTGKRIGICDARVAFIDTPTAHNGKQIVEKVQAALPHTLGCPSGS</sequence>
<protein>
    <submittedName>
        <fullName evidence="1">Uncharacterized protein</fullName>
    </submittedName>
</protein>
<dbReference type="EMBL" id="LT841305">
    <property type="protein sequence ID" value="SMH66192.1"/>
    <property type="molecule type" value="Genomic_DNA"/>
</dbReference>
<reference evidence="2 3" key="3">
    <citation type="submission" date="2017-03" db="EMBL/GenBank/DDBJ databases">
        <authorList>
            <person name="Regsiter A."/>
            <person name="William W."/>
        </authorList>
    </citation>
    <scope>NUCLEOTIDE SEQUENCE [LARGE SCALE GENOMIC DNA]</scope>
    <source>
        <strain evidence="2">PRJEB5721</strain>
    </source>
</reference>
<evidence type="ECO:0000313" key="2">
    <source>
        <dbReference type="EMBL" id="SMH66192.1"/>
    </source>
</evidence>
<proteinExistence type="predicted"/>
<evidence type="ECO:0000313" key="3">
    <source>
        <dbReference type="Proteomes" id="UP000193925"/>
    </source>
</evidence>
<gene>
    <name evidence="2" type="ORF">AFERRI_20981</name>
    <name evidence="1" type="ORF">AFERRI_560077</name>
</gene>
<keyword evidence="3" id="KW-1185">Reference proteome</keyword>
<evidence type="ECO:0000313" key="1">
    <source>
        <dbReference type="EMBL" id="CDQ11528.1"/>
    </source>
</evidence>